<dbReference type="InterPro" id="IPR000835">
    <property type="entry name" value="HTH_MarR-typ"/>
</dbReference>
<dbReference type="GO" id="GO:0006950">
    <property type="term" value="P:response to stress"/>
    <property type="evidence" value="ECO:0007669"/>
    <property type="project" value="TreeGrafter"/>
</dbReference>
<dbReference type="OrthoDB" id="9799663at2"/>
<reference evidence="2 3" key="1">
    <citation type="submission" date="2019-07" db="EMBL/GenBank/DDBJ databases">
        <title>Whole genome shotgun sequence of Deinococcus cellulosilyticus NBRC 106333.</title>
        <authorList>
            <person name="Hosoyama A."/>
            <person name="Uohara A."/>
            <person name="Ohji S."/>
            <person name="Ichikawa N."/>
        </authorList>
    </citation>
    <scope>NUCLEOTIDE SEQUENCE [LARGE SCALE GENOMIC DNA]</scope>
    <source>
        <strain evidence="2 3">NBRC 106333</strain>
    </source>
</reference>
<dbReference type="AlphaFoldDB" id="A0A511N4B2"/>
<accession>A0A511N4B2</accession>
<dbReference type="Gene3D" id="1.10.10.10">
    <property type="entry name" value="Winged helix-like DNA-binding domain superfamily/Winged helix DNA-binding domain"/>
    <property type="match status" value="1"/>
</dbReference>
<comment type="caution">
    <text evidence="2">The sequence shown here is derived from an EMBL/GenBank/DDBJ whole genome shotgun (WGS) entry which is preliminary data.</text>
</comment>
<feature type="domain" description="HTH marR-type" evidence="1">
    <location>
        <begin position="17"/>
        <end position="151"/>
    </location>
</feature>
<dbReference type="PANTHER" id="PTHR33164">
    <property type="entry name" value="TRANSCRIPTIONAL REGULATOR, MARR FAMILY"/>
    <property type="match status" value="1"/>
</dbReference>
<dbReference type="SMART" id="SM00347">
    <property type="entry name" value="HTH_MARR"/>
    <property type="match status" value="1"/>
</dbReference>
<dbReference type="PRINTS" id="PR00598">
    <property type="entry name" value="HTHMARR"/>
</dbReference>
<protein>
    <submittedName>
        <fullName evidence="2">MarR family transcriptional regulator</fullName>
    </submittedName>
</protein>
<gene>
    <name evidence="2" type="ORF">DC3_29430</name>
</gene>
<dbReference type="Pfam" id="PF12802">
    <property type="entry name" value="MarR_2"/>
    <property type="match status" value="1"/>
</dbReference>
<dbReference type="PANTHER" id="PTHR33164:SF43">
    <property type="entry name" value="HTH-TYPE TRANSCRIPTIONAL REPRESSOR YETL"/>
    <property type="match status" value="1"/>
</dbReference>
<dbReference type="InterPro" id="IPR039422">
    <property type="entry name" value="MarR/SlyA-like"/>
</dbReference>
<dbReference type="InterPro" id="IPR036388">
    <property type="entry name" value="WH-like_DNA-bd_sf"/>
</dbReference>
<evidence type="ECO:0000259" key="1">
    <source>
        <dbReference type="PROSITE" id="PS50995"/>
    </source>
</evidence>
<dbReference type="Proteomes" id="UP000321306">
    <property type="component" value="Unassembled WGS sequence"/>
</dbReference>
<proteinExistence type="predicted"/>
<sequence length="161" mass="17554">MSADAASPPEVPRTPAAETFSQVVVQIFRLHGLIGEAGEKITRPTGQSTARWQVLGAMGEEGSSVATIARRMGLTRQSVQRVADVLEQEGLAEYQDNPCHKRAKLLVLTDQGKAVLQQIEAAQIQWANEVAKDLDVDALKTLGHLLVQLEKRLLCCSVQQE</sequence>
<dbReference type="InterPro" id="IPR036390">
    <property type="entry name" value="WH_DNA-bd_sf"/>
</dbReference>
<name>A0A511N4B2_DEIC1</name>
<dbReference type="PROSITE" id="PS50995">
    <property type="entry name" value="HTH_MARR_2"/>
    <property type="match status" value="1"/>
</dbReference>
<keyword evidence="3" id="KW-1185">Reference proteome</keyword>
<dbReference type="RefSeq" id="WP_146885446.1">
    <property type="nucleotide sequence ID" value="NZ_BJXB01000012.1"/>
</dbReference>
<dbReference type="EMBL" id="BJXB01000012">
    <property type="protein sequence ID" value="GEM47308.1"/>
    <property type="molecule type" value="Genomic_DNA"/>
</dbReference>
<organism evidence="2 3">
    <name type="scientific">Deinococcus cellulosilyticus (strain DSM 18568 / NBRC 106333 / KACC 11606 / 5516J-15)</name>
    <dbReference type="NCBI Taxonomy" id="1223518"/>
    <lineage>
        <taxon>Bacteria</taxon>
        <taxon>Thermotogati</taxon>
        <taxon>Deinococcota</taxon>
        <taxon>Deinococci</taxon>
        <taxon>Deinococcales</taxon>
        <taxon>Deinococcaceae</taxon>
        <taxon>Deinococcus</taxon>
    </lineage>
</organism>
<dbReference type="GO" id="GO:0003700">
    <property type="term" value="F:DNA-binding transcription factor activity"/>
    <property type="evidence" value="ECO:0007669"/>
    <property type="project" value="InterPro"/>
</dbReference>
<dbReference type="SUPFAM" id="SSF46785">
    <property type="entry name" value="Winged helix' DNA-binding domain"/>
    <property type="match status" value="1"/>
</dbReference>
<evidence type="ECO:0000313" key="2">
    <source>
        <dbReference type="EMBL" id="GEM47308.1"/>
    </source>
</evidence>
<evidence type="ECO:0000313" key="3">
    <source>
        <dbReference type="Proteomes" id="UP000321306"/>
    </source>
</evidence>